<evidence type="ECO:0000256" key="1">
    <source>
        <dbReference type="SAM" id="MobiDB-lite"/>
    </source>
</evidence>
<gene>
    <name evidence="3" type="ORF">QR98_0036310</name>
</gene>
<sequence>MAPPSKGHRFGGRRHFSSPEEIERQMNELMLEKKEDESEEDDEDDGHEIRLSRREREQIQKQKAKEHYQKLMAEGKTDQARADLARLELIRKQRAEASKQRELEQQQKMLAKGQSSKSTKSVVSTVIENASERSTAMGKSSKNIPGSRSGGTKKK</sequence>
<evidence type="ECO:0000259" key="2">
    <source>
        <dbReference type="Pfam" id="PF10252"/>
    </source>
</evidence>
<feature type="compositionally biased region" description="Polar residues" evidence="1">
    <location>
        <begin position="132"/>
        <end position="146"/>
    </location>
</feature>
<dbReference type="Proteomes" id="UP000616769">
    <property type="component" value="Unassembled WGS sequence"/>
</dbReference>
<name>A0A132A2B6_SARSC</name>
<evidence type="ECO:0000313" key="3">
    <source>
        <dbReference type="EMBL" id="KPM05172.1"/>
    </source>
</evidence>
<dbReference type="Pfam" id="PF10252">
    <property type="entry name" value="PP28"/>
    <property type="match status" value="1"/>
</dbReference>
<evidence type="ECO:0000313" key="4">
    <source>
        <dbReference type="Proteomes" id="UP000616769"/>
    </source>
</evidence>
<organism evidence="3 4">
    <name type="scientific">Sarcoptes scabiei</name>
    <name type="common">Itch mite</name>
    <name type="synonym">Acarus scabiei</name>
    <dbReference type="NCBI Taxonomy" id="52283"/>
    <lineage>
        <taxon>Eukaryota</taxon>
        <taxon>Metazoa</taxon>
        <taxon>Ecdysozoa</taxon>
        <taxon>Arthropoda</taxon>
        <taxon>Chelicerata</taxon>
        <taxon>Arachnida</taxon>
        <taxon>Acari</taxon>
        <taxon>Acariformes</taxon>
        <taxon>Sarcoptiformes</taxon>
        <taxon>Astigmata</taxon>
        <taxon>Psoroptidia</taxon>
        <taxon>Sarcoptoidea</taxon>
        <taxon>Sarcoptidae</taxon>
        <taxon>Sarcoptinae</taxon>
        <taxon>Sarcoptes</taxon>
    </lineage>
</organism>
<reference evidence="3 4" key="1">
    <citation type="journal article" date="2015" name="Parasit. Vectors">
        <title>Draft genome of the scabies mite.</title>
        <authorList>
            <person name="Rider S.D.Jr."/>
            <person name="Morgan M.S."/>
            <person name="Arlian L.G."/>
        </authorList>
    </citation>
    <scope>NUCLEOTIDE SEQUENCE [LARGE SCALE GENOMIC DNA]</scope>
    <source>
        <strain evidence="3">Arlian Lab</strain>
    </source>
</reference>
<dbReference type="InterPro" id="IPR019380">
    <property type="entry name" value="Casein_kinase_sb_PP28"/>
</dbReference>
<feature type="domain" description="Casein kinase substrate phosphoprotein PP28" evidence="2">
    <location>
        <begin position="33"/>
        <end position="106"/>
    </location>
</feature>
<feature type="compositionally biased region" description="Acidic residues" evidence="1">
    <location>
        <begin position="37"/>
        <end position="46"/>
    </location>
</feature>
<feature type="compositionally biased region" description="Low complexity" evidence="1">
    <location>
        <begin position="115"/>
        <end position="126"/>
    </location>
</feature>
<feature type="compositionally biased region" description="Basic and acidic residues" evidence="1">
    <location>
        <begin position="47"/>
        <end position="80"/>
    </location>
</feature>
<feature type="compositionally biased region" description="Basic and acidic residues" evidence="1">
    <location>
        <begin position="95"/>
        <end position="105"/>
    </location>
</feature>
<dbReference type="EMBL" id="JXLN01010129">
    <property type="protein sequence ID" value="KPM05172.1"/>
    <property type="molecule type" value="Genomic_DNA"/>
</dbReference>
<feature type="region of interest" description="Disordered" evidence="1">
    <location>
        <begin position="1"/>
        <end position="80"/>
    </location>
</feature>
<proteinExistence type="predicted"/>
<comment type="caution">
    <text evidence="3">The sequence shown here is derived from an EMBL/GenBank/DDBJ whole genome shotgun (WGS) entry which is preliminary data.</text>
</comment>
<feature type="compositionally biased region" description="Basic and acidic residues" evidence="1">
    <location>
        <begin position="17"/>
        <end position="36"/>
    </location>
</feature>
<dbReference type="VEuPathDB" id="VectorBase:SSCA006725"/>
<dbReference type="PANTHER" id="PTHR22055">
    <property type="entry name" value="28 KDA HEAT- AND ACID-STABLE PHOSPHOPROTEIN PDGF-ASSOCIATED PROTEIN"/>
    <property type="match status" value="1"/>
</dbReference>
<accession>A0A132A2B6</accession>
<protein>
    <submittedName>
        <fullName evidence="3">28 kDa heat-and acid-stable phosphoprotein-like protein</fullName>
    </submittedName>
</protein>
<dbReference type="InterPro" id="IPR039876">
    <property type="entry name" value="HAP28"/>
</dbReference>
<dbReference type="AlphaFoldDB" id="A0A132A2B6"/>
<feature type="compositionally biased region" description="Basic residues" evidence="1">
    <location>
        <begin position="1"/>
        <end position="16"/>
    </location>
</feature>
<feature type="region of interest" description="Disordered" evidence="1">
    <location>
        <begin position="95"/>
        <end position="155"/>
    </location>
</feature>
<dbReference type="OrthoDB" id="21120at2759"/>